<dbReference type="PROSITE" id="PS51192">
    <property type="entry name" value="HELICASE_ATP_BIND_1"/>
    <property type="match status" value="1"/>
</dbReference>
<keyword evidence="5" id="KW-0378">Hydrolase</keyword>
<dbReference type="GO" id="GO:0036297">
    <property type="term" value="P:interstrand cross-link repair"/>
    <property type="evidence" value="ECO:0007669"/>
    <property type="project" value="TreeGrafter"/>
</dbReference>
<evidence type="ECO:0000259" key="3">
    <source>
        <dbReference type="PROSITE" id="PS51192"/>
    </source>
</evidence>
<evidence type="ECO:0000259" key="4">
    <source>
        <dbReference type="PROSITE" id="PS51194"/>
    </source>
</evidence>
<evidence type="ECO:0000256" key="2">
    <source>
        <dbReference type="ARBA" id="ARBA00022840"/>
    </source>
</evidence>
<dbReference type="SMART" id="SM00490">
    <property type="entry name" value="HELICc"/>
    <property type="match status" value="1"/>
</dbReference>
<dbReference type="SUPFAM" id="SSF52540">
    <property type="entry name" value="P-loop containing nucleoside triphosphate hydrolases"/>
    <property type="match status" value="1"/>
</dbReference>
<dbReference type="PROSITE" id="PS51194">
    <property type="entry name" value="HELICASE_CTER"/>
    <property type="match status" value="1"/>
</dbReference>
<dbReference type="InterPro" id="IPR018973">
    <property type="entry name" value="MZB"/>
</dbReference>
<keyword evidence="1" id="KW-0547">Nucleotide-binding</keyword>
<comment type="caution">
    <text evidence="5">The sequence shown here is derived from an EMBL/GenBank/DDBJ whole genome shotgun (WGS) entry which is preliminary data.</text>
</comment>
<evidence type="ECO:0000313" key="6">
    <source>
        <dbReference type="Proteomes" id="UP000641646"/>
    </source>
</evidence>
<accession>A0A926ZGE0</accession>
<organism evidence="5 6">
    <name type="scientific">Aerosakkonema funiforme FACHB-1375</name>
    <dbReference type="NCBI Taxonomy" id="2949571"/>
    <lineage>
        <taxon>Bacteria</taxon>
        <taxon>Bacillati</taxon>
        <taxon>Cyanobacteriota</taxon>
        <taxon>Cyanophyceae</taxon>
        <taxon>Oscillatoriophycideae</taxon>
        <taxon>Aerosakkonematales</taxon>
        <taxon>Aerosakkonemataceae</taxon>
        <taxon>Aerosakkonema</taxon>
    </lineage>
</organism>
<keyword evidence="6" id="KW-1185">Reference proteome</keyword>
<dbReference type="InterPro" id="IPR011545">
    <property type="entry name" value="DEAD/DEAH_box_helicase_dom"/>
</dbReference>
<dbReference type="RefSeq" id="WP_190463791.1">
    <property type="nucleotide sequence ID" value="NZ_JACJPW010000015.1"/>
</dbReference>
<feature type="domain" description="Helicase ATP-binding" evidence="3">
    <location>
        <begin position="154"/>
        <end position="344"/>
    </location>
</feature>
<dbReference type="PANTHER" id="PTHR47957:SF3">
    <property type="entry name" value="ATP-DEPENDENT HELICASE HRQ1"/>
    <property type="match status" value="1"/>
</dbReference>
<dbReference type="GO" id="GO:0006289">
    <property type="term" value="P:nucleotide-excision repair"/>
    <property type="evidence" value="ECO:0007669"/>
    <property type="project" value="TreeGrafter"/>
</dbReference>
<feature type="domain" description="Helicase C-terminal" evidence="4">
    <location>
        <begin position="373"/>
        <end position="537"/>
    </location>
</feature>
<dbReference type="PANTHER" id="PTHR47957">
    <property type="entry name" value="ATP-DEPENDENT HELICASE HRQ1"/>
    <property type="match status" value="1"/>
</dbReference>
<sequence length="924" mass="101224">MNSNSAPNYAALIKVNEDYPNPPIWLSPGNQIYSTQHGLGEVIGTMGNQLVAIFQREPQPVSLNWISAIESQELMPSDNAKARNNKSNGNERSLSGSGFEEIALGLAENIVYTETIPASDGELYSLPDDLPIALSNALKAVGIEQIYSHQLESLQALRQGKDICILTPTASGKTWCFNIPILESCLTSNATALYLYPLKALATDQIDKLRSLVAILPEDTPVKVGVMTGDISVLERKRLFVPEPPQILGISPDLLHYQLYAVRAKDGEGFRTFLRRLRYVVVDESHTYQAGFAANFANLMRRLRLAVDSVGGNSSRLQWVFSSATIGNPVQVALRFSGREATPERLQLVDKSGAKSAGRTIVCLKPSTTANPDAAKVILYLLQQNLSGICFCNNRSAVKNLLSLIKQEATRQGCPHLADAVAIFYGSLKSDRRQDIISQVKAGRIKAILSTSSLEAGIDIPALDWCLVRGWPGSLMSFRQRIGRAGRGNNPGLVIFLPVSQSPLDNYYTGNPKLLLHGAAESSEFNANYPVLLGKHLMAAAVESGIPLHRLSHYFGEKAGAIASALMDQNQLYVSRNGQLWGRGYPHREINLRGNAISTVKLIDSSTGEEFEETNLDIAYREVFPGAIYSVQNGDGEIVKYRATELEVEERRAVLTPIDPNSPTFTIPETDLEVKQLELLAEPKTIALSIPGAELKLSLGWGEIKTLVTGYKLCVKQYELSCTRSSCRSYHQPLSGKFCPTCGSKLKRIELVTVVDEVDFRLPYCTQYKTPVVKVEVNSVATNVICREVQHLKTKIQREMPEIPPVYAALWEASPATIALHSIGHQIIFAVPLVILSSSLDLNYLVVEQSETVGYFYDAVADGNGCSEAVFHQFGKFARSAAALARNCSCEAGCPKCLYMHSCLQDNQSLNKQIGLSLLEAVGE</sequence>
<name>A0A926ZGE0_9CYAN</name>
<gene>
    <name evidence="5" type="ORF">H6G03_07925</name>
</gene>
<dbReference type="GO" id="GO:0005524">
    <property type="term" value="F:ATP binding"/>
    <property type="evidence" value="ECO:0007669"/>
    <property type="project" value="UniProtKB-KW"/>
</dbReference>
<dbReference type="SMART" id="SM00487">
    <property type="entry name" value="DEXDc"/>
    <property type="match status" value="1"/>
</dbReference>
<dbReference type="GO" id="GO:0003676">
    <property type="term" value="F:nucleic acid binding"/>
    <property type="evidence" value="ECO:0007669"/>
    <property type="project" value="InterPro"/>
</dbReference>
<dbReference type="InterPro" id="IPR027417">
    <property type="entry name" value="P-loop_NTPase"/>
</dbReference>
<evidence type="ECO:0000313" key="5">
    <source>
        <dbReference type="EMBL" id="MBD2181027.1"/>
    </source>
</evidence>
<dbReference type="Gene3D" id="3.40.50.300">
    <property type="entry name" value="P-loop containing nucleotide triphosphate hydrolases"/>
    <property type="match status" value="2"/>
</dbReference>
<dbReference type="Pfam" id="PF09369">
    <property type="entry name" value="MZB"/>
    <property type="match status" value="1"/>
</dbReference>
<dbReference type="GO" id="GO:0043138">
    <property type="term" value="F:3'-5' DNA helicase activity"/>
    <property type="evidence" value="ECO:0007669"/>
    <property type="project" value="TreeGrafter"/>
</dbReference>
<protein>
    <submittedName>
        <fullName evidence="5">DEAD/DEAH box helicase</fullName>
    </submittedName>
</protein>
<dbReference type="EMBL" id="JACJPW010000015">
    <property type="protein sequence ID" value="MBD2181027.1"/>
    <property type="molecule type" value="Genomic_DNA"/>
</dbReference>
<dbReference type="Pfam" id="PF00271">
    <property type="entry name" value="Helicase_C"/>
    <property type="match status" value="1"/>
</dbReference>
<reference evidence="5" key="1">
    <citation type="journal article" date="2015" name="ISME J.">
        <title>Draft Genome Sequence of Streptomyces incarnatus NRRL8089, which Produces the Nucleoside Antibiotic Sinefungin.</title>
        <authorList>
            <person name="Oshima K."/>
            <person name="Hattori M."/>
            <person name="Shimizu H."/>
            <person name="Fukuda K."/>
            <person name="Nemoto M."/>
            <person name="Inagaki K."/>
            <person name="Tamura T."/>
        </authorList>
    </citation>
    <scope>NUCLEOTIDE SEQUENCE</scope>
    <source>
        <strain evidence="5">FACHB-1375</strain>
    </source>
</reference>
<evidence type="ECO:0000256" key="1">
    <source>
        <dbReference type="ARBA" id="ARBA00022741"/>
    </source>
</evidence>
<dbReference type="Pfam" id="PF00270">
    <property type="entry name" value="DEAD"/>
    <property type="match status" value="1"/>
</dbReference>
<dbReference type="Proteomes" id="UP000641646">
    <property type="component" value="Unassembled WGS sequence"/>
</dbReference>
<dbReference type="InterPro" id="IPR014001">
    <property type="entry name" value="Helicase_ATP-bd"/>
</dbReference>
<dbReference type="AlphaFoldDB" id="A0A926ZGE0"/>
<keyword evidence="2" id="KW-0067">ATP-binding</keyword>
<dbReference type="InterPro" id="IPR001650">
    <property type="entry name" value="Helicase_C-like"/>
</dbReference>
<keyword evidence="5" id="KW-0347">Helicase</keyword>
<reference evidence="5" key="2">
    <citation type="submission" date="2020-08" db="EMBL/GenBank/DDBJ databases">
        <authorList>
            <person name="Chen M."/>
            <person name="Teng W."/>
            <person name="Zhao L."/>
            <person name="Hu C."/>
            <person name="Zhou Y."/>
            <person name="Han B."/>
            <person name="Song L."/>
            <person name="Shu W."/>
        </authorList>
    </citation>
    <scope>NUCLEOTIDE SEQUENCE</scope>
    <source>
        <strain evidence="5">FACHB-1375</strain>
    </source>
</reference>
<proteinExistence type="predicted"/>